<dbReference type="EC" id="3.1.1.103" evidence="4"/>
<evidence type="ECO:0000313" key="5">
    <source>
        <dbReference type="Proteomes" id="UP001228044"/>
    </source>
</evidence>
<keyword evidence="2" id="KW-0732">Signal</keyword>
<dbReference type="SUPFAM" id="SSF56601">
    <property type="entry name" value="beta-lactamase/transpeptidase-like"/>
    <property type="match status" value="1"/>
</dbReference>
<comment type="caution">
    <text evidence="4">The sequence shown here is derived from an EMBL/GenBank/DDBJ whole genome shotgun (WGS) entry which is preliminary data.</text>
</comment>
<evidence type="ECO:0000256" key="1">
    <source>
        <dbReference type="SAM" id="Phobius"/>
    </source>
</evidence>
<organism evidence="4 5">
    <name type="scientific">Roseateles violae</name>
    <dbReference type="NCBI Taxonomy" id="3058042"/>
    <lineage>
        <taxon>Bacteria</taxon>
        <taxon>Pseudomonadati</taxon>
        <taxon>Pseudomonadota</taxon>
        <taxon>Betaproteobacteria</taxon>
        <taxon>Burkholderiales</taxon>
        <taxon>Sphaerotilaceae</taxon>
        <taxon>Roseateles</taxon>
    </lineage>
</organism>
<feature type="transmembrane region" description="Helical" evidence="1">
    <location>
        <begin position="548"/>
        <end position="570"/>
    </location>
</feature>
<evidence type="ECO:0000313" key="4">
    <source>
        <dbReference type="EMBL" id="MDN3919129.1"/>
    </source>
</evidence>
<feature type="signal peptide" evidence="2">
    <location>
        <begin position="1"/>
        <end position="26"/>
    </location>
</feature>
<keyword evidence="5" id="KW-1185">Reference proteome</keyword>
<dbReference type="InterPro" id="IPR012338">
    <property type="entry name" value="Beta-lactam/transpept-like"/>
</dbReference>
<accession>A0ABT8DQA7</accession>
<keyword evidence="4" id="KW-0378">Hydrolase</keyword>
<dbReference type="GO" id="GO:0016787">
    <property type="term" value="F:hydrolase activity"/>
    <property type="evidence" value="ECO:0007669"/>
    <property type="project" value="UniProtKB-KW"/>
</dbReference>
<gene>
    <name evidence="4" type="ORF">QWJ38_02435</name>
</gene>
<dbReference type="InterPro" id="IPR050491">
    <property type="entry name" value="AmpC-like"/>
</dbReference>
<dbReference type="InterPro" id="IPR001466">
    <property type="entry name" value="Beta-lactam-related"/>
</dbReference>
<dbReference type="PANTHER" id="PTHR46825">
    <property type="entry name" value="D-ALANYL-D-ALANINE-CARBOXYPEPTIDASE/ENDOPEPTIDASE AMPH"/>
    <property type="match status" value="1"/>
</dbReference>
<proteinExistence type="predicted"/>
<feature type="transmembrane region" description="Helical" evidence="1">
    <location>
        <begin position="576"/>
        <end position="597"/>
    </location>
</feature>
<keyword evidence="1" id="KW-0812">Transmembrane</keyword>
<dbReference type="Gene3D" id="3.40.710.10">
    <property type="entry name" value="DD-peptidase/beta-lactamase superfamily"/>
    <property type="match status" value="1"/>
</dbReference>
<feature type="chain" id="PRO_5047138583" evidence="2">
    <location>
        <begin position="27"/>
        <end position="646"/>
    </location>
</feature>
<evidence type="ECO:0000259" key="3">
    <source>
        <dbReference type="Pfam" id="PF00144"/>
    </source>
</evidence>
<dbReference type="EMBL" id="JAUHHC010000001">
    <property type="protein sequence ID" value="MDN3919129.1"/>
    <property type="molecule type" value="Genomic_DNA"/>
</dbReference>
<dbReference type="Pfam" id="PF00144">
    <property type="entry name" value="Beta-lactamase"/>
    <property type="match status" value="1"/>
</dbReference>
<sequence>MKTLMFKKLRVLALALCAGALQPVLAQTASAPSQTPNGAAGVALSAVDAEAWLDGLLPAALRTARVPGAVVVVVKDGQVLVQKGYGFADWEKNIAVDAQRTLFRPGSVSKLFTWVAVMQQVEAGKLDLDADLNQYLDFKIPAYKSGKALTLRHVMQHTSGFEETARDLLTYADKGPNLGGVLKAYVPPYVYEPGSTPGYSNYATALAGYIVERVSGLPFDDYIEQKVLHPIGMKQATFRQPLPEALKPQMSLGYHSQDKAGTGFEIISLPPAGSLSATGEDMGRFMLAMLNQGRLGDAQLLKPETLKQMFTQVYRPLPEVSGIGLGFYQKDINGHRAFGHGGDTVLFHTDLALFPEQNIGVYVSFNAGGERGMGKWLRDRVFEGFADRYLPDARAAAKPQVDEATAKAHAQLMAGAHRTTRREDSTFLSLLALLSPLKVEALKDGRIAVDLAGARSVFREISPFVWDEEHGKRRIQAQVENGKVTRWAMQPYAFAFVFEPVPALASPAALLLLCGAALVTALTALLWPLVAVLRRQHGVAAPASSVGWVRWACVGVLVALGLWTACVMALENLDDTTVLLPLAQIATLVAFGGGLLASAWHAKSVFQAGSAHSKWARLLALLWLLSFAVLLGLGLAHHMIGFNQWY</sequence>
<keyword evidence="1" id="KW-0472">Membrane</keyword>
<feature type="transmembrane region" description="Helical" evidence="1">
    <location>
        <begin position="508"/>
        <end position="527"/>
    </location>
</feature>
<feature type="domain" description="Beta-lactamase-related" evidence="3">
    <location>
        <begin position="59"/>
        <end position="370"/>
    </location>
</feature>
<dbReference type="PANTHER" id="PTHR46825:SF9">
    <property type="entry name" value="BETA-LACTAMASE-RELATED DOMAIN-CONTAINING PROTEIN"/>
    <property type="match status" value="1"/>
</dbReference>
<protein>
    <submittedName>
        <fullName evidence="4">Serine hydrolase domain-containing protein</fullName>
        <ecNumber evidence="4">3.1.1.103</ecNumber>
    </submittedName>
</protein>
<reference evidence="4 5" key="1">
    <citation type="submission" date="2023-06" db="EMBL/GenBank/DDBJ databases">
        <title>Pelomonas sp. PFR6 16S ribosomal RNA gene Genome sequencing and assembly.</title>
        <authorList>
            <person name="Woo H."/>
        </authorList>
    </citation>
    <scope>NUCLEOTIDE SEQUENCE [LARGE SCALE GENOMIC DNA]</scope>
    <source>
        <strain evidence="4 5">PFR6</strain>
    </source>
</reference>
<dbReference type="RefSeq" id="WP_290357442.1">
    <property type="nucleotide sequence ID" value="NZ_JAUHHC010000001.1"/>
</dbReference>
<dbReference type="Proteomes" id="UP001228044">
    <property type="component" value="Unassembled WGS sequence"/>
</dbReference>
<keyword evidence="1" id="KW-1133">Transmembrane helix</keyword>
<name>A0ABT8DQA7_9BURK</name>
<feature type="transmembrane region" description="Helical" evidence="1">
    <location>
        <begin position="618"/>
        <end position="640"/>
    </location>
</feature>
<evidence type="ECO:0000256" key="2">
    <source>
        <dbReference type="SAM" id="SignalP"/>
    </source>
</evidence>